<dbReference type="Pfam" id="PF18989">
    <property type="entry name" value="DUF5722"/>
    <property type="match status" value="1"/>
</dbReference>
<accession>A0ABN3CD62</accession>
<feature type="chain" id="PRO_5047400399" description="DUF5722 domain-containing protein" evidence="1">
    <location>
        <begin position="23"/>
        <end position="530"/>
    </location>
</feature>
<feature type="signal peptide" evidence="1">
    <location>
        <begin position="1"/>
        <end position="22"/>
    </location>
</feature>
<sequence length="530" mass="56765">MRWVVRLAAVLLLVLPALPAAASATASTEATASGAAAALPYPTRSDYRIKGLQPDFWPDKNEIAGNNAGGVAMNLVWADWEPSVKTPPCAAGAQEFGGRCYTVNTAVDAAIRDWTSRGLVVTAVVYGTPAWARQGRTCTPAAAGFELFCVPNDPAEYGRFAGMLAQRYDGQHGNGRIADFVVMNEVNSNTWFDIGCGQGTPCDTTAWLDAIAATYNAAYDAVIAQQPTAKVLTSLDHYFGTAYDQPATAEAKLSGMTVLKGLAARAGSRAWRVAYHPYPPNLLAPQFSADDFPRVTYGNLGVLVGWLRQQFPNTPSAWQVQLTESGVNSLSPSSESAQASQLCNTFRNVLGTPGIESYIWHRMSDHPDETAAGLGVGLRRTDGSAKPAWSTWALANRNDLSPAQLSCGFELLPHTQLRRGYNASRGHVASSRLLPPGFTQERAWKLLRNPASGTVALYECKVGGHTMLSRDPGCEGQFPMGPVGHVHTSQVAGSVPLYRCRLASNGDHVVTDQANCEGLTYEQLLGYALP</sequence>
<dbReference type="Gene3D" id="3.20.20.80">
    <property type="entry name" value="Glycosidases"/>
    <property type="match status" value="1"/>
</dbReference>
<keyword evidence="4" id="KW-1185">Reference proteome</keyword>
<name>A0ABN3CD62_9ACTN</name>
<dbReference type="InterPro" id="IPR043780">
    <property type="entry name" value="DUF5722"/>
</dbReference>
<keyword evidence="1" id="KW-0732">Signal</keyword>
<proteinExistence type="predicted"/>
<gene>
    <name evidence="3" type="ORF">GCM10009850_027830</name>
</gene>
<organism evidence="3 4">
    <name type="scientific">Nonomuraea monospora</name>
    <dbReference type="NCBI Taxonomy" id="568818"/>
    <lineage>
        <taxon>Bacteria</taxon>
        <taxon>Bacillati</taxon>
        <taxon>Actinomycetota</taxon>
        <taxon>Actinomycetes</taxon>
        <taxon>Streptosporangiales</taxon>
        <taxon>Streptosporangiaceae</taxon>
        <taxon>Nonomuraea</taxon>
    </lineage>
</organism>
<feature type="domain" description="DUF5722" evidence="2">
    <location>
        <begin position="45"/>
        <end position="395"/>
    </location>
</feature>
<evidence type="ECO:0000256" key="1">
    <source>
        <dbReference type="SAM" id="SignalP"/>
    </source>
</evidence>
<dbReference type="SUPFAM" id="SSF51445">
    <property type="entry name" value="(Trans)glycosidases"/>
    <property type="match status" value="1"/>
</dbReference>
<evidence type="ECO:0000313" key="3">
    <source>
        <dbReference type="EMBL" id="GAA2207325.1"/>
    </source>
</evidence>
<evidence type="ECO:0000313" key="4">
    <source>
        <dbReference type="Proteomes" id="UP001499843"/>
    </source>
</evidence>
<dbReference type="InterPro" id="IPR017853">
    <property type="entry name" value="GH"/>
</dbReference>
<dbReference type="EMBL" id="BAAAQX010000006">
    <property type="protein sequence ID" value="GAA2207325.1"/>
    <property type="molecule type" value="Genomic_DNA"/>
</dbReference>
<dbReference type="Proteomes" id="UP001499843">
    <property type="component" value="Unassembled WGS sequence"/>
</dbReference>
<dbReference type="RefSeq" id="WP_344474391.1">
    <property type="nucleotide sequence ID" value="NZ_BAAAQX010000006.1"/>
</dbReference>
<protein>
    <recommendedName>
        <fullName evidence="2">DUF5722 domain-containing protein</fullName>
    </recommendedName>
</protein>
<reference evidence="3 4" key="1">
    <citation type="journal article" date="2019" name="Int. J. Syst. Evol. Microbiol.">
        <title>The Global Catalogue of Microorganisms (GCM) 10K type strain sequencing project: providing services to taxonomists for standard genome sequencing and annotation.</title>
        <authorList>
            <consortium name="The Broad Institute Genomics Platform"/>
            <consortium name="The Broad Institute Genome Sequencing Center for Infectious Disease"/>
            <person name="Wu L."/>
            <person name="Ma J."/>
        </authorList>
    </citation>
    <scope>NUCLEOTIDE SEQUENCE [LARGE SCALE GENOMIC DNA]</scope>
    <source>
        <strain evidence="3 4">JCM 16114</strain>
    </source>
</reference>
<comment type="caution">
    <text evidence="3">The sequence shown here is derived from an EMBL/GenBank/DDBJ whole genome shotgun (WGS) entry which is preliminary data.</text>
</comment>
<evidence type="ECO:0000259" key="2">
    <source>
        <dbReference type="Pfam" id="PF18989"/>
    </source>
</evidence>